<dbReference type="RefSeq" id="XP_007404947.1">
    <property type="nucleotide sequence ID" value="XM_007404885.1"/>
</dbReference>
<comment type="similarity">
    <text evidence="1">Belongs to the PA28 family.</text>
</comment>
<evidence type="ECO:0000313" key="4">
    <source>
        <dbReference type="EMBL" id="EGG11312.1"/>
    </source>
</evidence>
<evidence type="ECO:0000259" key="3">
    <source>
        <dbReference type="Pfam" id="PF02252"/>
    </source>
</evidence>
<evidence type="ECO:0000256" key="1">
    <source>
        <dbReference type="ARBA" id="ARBA00005883"/>
    </source>
</evidence>
<dbReference type="GO" id="GO:0005654">
    <property type="term" value="C:nucleoplasm"/>
    <property type="evidence" value="ECO:0007669"/>
    <property type="project" value="TreeGrafter"/>
</dbReference>
<dbReference type="InParanoid" id="F4R7G7"/>
<dbReference type="PANTHER" id="PTHR10660:SF2">
    <property type="entry name" value="LD45860P"/>
    <property type="match status" value="1"/>
</dbReference>
<keyword evidence="5" id="KW-1185">Reference proteome</keyword>
<dbReference type="InterPro" id="IPR036997">
    <property type="entry name" value="PA28_C_sf"/>
</dbReference>
<evidence type="ECO:0000313" key="5">
    <source>
        <dbReference type="Proteomes" id="UP000001072"/>
    </source>
</evidence>
<dbReference type="eggNOG" id="KOG4470">
    <property type="taxonomic scope" value="Eukaryota"/>
</dbReference>
<dbReference type="KEGG" id="mlr:MELLADRAFT_33093"/>
<dbReference type="InterPro" id="IPR003186">
    <property type="entry name" value="PA28_C"/>
</dbReference>
<feature type="domain" description="Proteasome activator PA28 C-terminal" evidence="3">
    <location>
        <begin position="1"/>
        <end position="130"/>
    </location>
</feature>
<reference evidence="5" key="1">
    <citation type="journal article" date="2011" name="Proc. Natl. Acad. Sci. U.S.A.">
        <title>Obligate biotrophy features unraveled by the genomic analysis of rust fungi.</title>
        <authorList>
            <person name="Duplessis S."/>
            <person name="Cuomo C.A."/>
            <person name="Lin Y.-C."/>
            <person name="Aerts A."/>
            <person name="Tisserant E."/>
            <person name="Veneault-Fourrey C."/>
            <person name="Joly D.L."/>
            <person name="Hacquard S."/>
            <person name="Amselem J."/>
            <person name="Cantarel B.L."/>
            <person name="Chiu R."/>
            <person name="Coutinho P.M."/>
            <person name="Feau N."/>
            <person name="Field M."/>
            <person name="Frey P."/>
            <person name="Gelhaye E."/>
            <person name="Goldberg J."/>
            <person name="Grabherr M.G."/>
            <person name="Kodira C.D."/>
            <person name="Kohler A."/>
            <person name="Kuees U."/>
            <person name="Lindquist E.A."/>
            <person name="Lucas S.M."/>
            <person name="Mago R."/>
            <person name="Mauceli E."/>
            <person name="Morin E."/>
            <person name="Murat C."/>
            <person name="Pangilinan J.L."/>
            <person name="Park R."/>
            <person name="Pearson M."/>
            <person name="Quesneville H."/>
            <person name="Rouhier N."/>
            <person name="Sakthikumar S."/>
            <person name="Salamov A.A."/>
            <person name="Schmutz J."/>
            <person name="Selles B."/>
            <person name="Shapiro H."/>
            <person name="Tanguay P."/>
            <person name="Tuskan G.A."/>
            <person name="Henrissat B."/>
            <person name="Van de Peer Y."/>
            <person name="Rouze P."/>
            <person name="Ellis J.G."/>
            <person name="Dodds P.N."/>
            <person name="Schein J.E."/>
            <person name="Zhong S."/>
            <person name="Hamelin R.C."/>
            <person name="Grigoriev I.V."/>
            <person name="Szabo L.J."/>
            <person name="Martin F."/>
        </authorList>
    </citation>
    <scope>NUCLEOTIDE SEQUENCE [LARGE SCALE GENOMIC DNA]</scope>
    <source>
        <strain evidence="5">98AG31 / pathotype 3-4-7</strain>
    </source>
</reference>
<dbReference type="VEuPathDB" id="FungiDB:MELLADRAFT_33093"/>
<gene>
    <name evidence="4" type="ORF">MELLADRAFT_33093</name>
</gene>
<dbReference type="PANTHER" id="PTHR10660">
    <property type="entry name" value="PROTEASOME REGULATOR PA28"/>
    <property type="match status" value="1"/>
</dbReference>
<dbReference type="Proteomes" id="UP000001072">
    <property type="component" value="Unassembled WGS sequence"/>
</dbReference>
<dbReference type="HOGENOM" id="CLU_062515_2_0_1"/>
<dbReference type="GO" id="GO:0061133">
    <property type="term" value="F:endopeptidase activator activity"/>
    <property type="evidence" value="ECO:0007669"/>
    <property type="project" value="TreeGrafter"/>
</dbReference>
<accession>F4R7G7</accession>
<dbReference type="SUPFAM" id="SSF47216">
    <property type="entry name" value="Proteasome activator"/>
    <property type="match status" value="1"/>
</dbReference>
<dbReference type="GO" id="GO:2000045">
    <property type="term" value="P:regulation of G1/S transition of mitotic cell cycle"/>
    <property type="evidence" value="ECO:0007669"/>
    <property type="project" value="TreeGrafter"/>
</dbReference>
<evidence type="ECO:0000256" key="2">
    <source>
        <dbReference type="ARBA" id="ARBA00022942"/>
    </source>
</evidence>
<dbReference type="GO" id="GO:0061136">
    <property type="term" value="P:regulation of proteasomal protein catabolic process"/>
    <property type="evidence" value="ECO:0007669"/>
    <property type="project" value="TreeGrafter"/>
</dbReference>
<dbReference type="AlphaFoldDB" id="F4R7G7"/>
<dbReference type="GO" id="GO:0005737">
    <property type="term" value="C:cytoplasm"/>
    <property type="evidence" value="ECO:0007669"/>
    <property type="project" value="TreeGrafter"/>
</dbReference>
<organism evidence="5">
    <name type="scientific">Melampsora larici-populina (strain 98AG31 / pathotype 3-4-7)</name>
    <name type="common">Poplar leaf rust fungus</name>
    <dbReference type="NCBI Taxonomy" id="747676"/>
    <lineage>
        <taxon>Eukaryota</taxon>
        <taxon>Fungi</taxon>
        <taxon>Dikarya</taxon>
        <taxon>Basidiomycota</taxon>
        <taxon>Pucciniomycotina</taxon>
        <taxon>Pucciniomycetes</taxon>
        <taxon>Pucciniales</taxon>
        <taxon>Melampsoraceae</taxon>
        <taxon>Melampsora</taxon>
    </lineage>
</organism>
<dbReference type="GO" id="GO:0008537">
    <property type="term" value="C:proteasome activator complex"/>
    <property type="evidence" value="ECO:0007669"/>
    <property type="project" value="InterPro"/>
</dbReference>
<dbReference type="Gene3D" id="1.20.120.180">
    <property type="entry name" value="Proteasome activator pa28, C-terminal domain"/>
    <property type="match status" value="1"/>
</dbReference>
<dbReference type="Pfam" id="PF02252">
    <property type="entry name" value="PA28_C"/>
    <property type="match status" value="1"/>
</dbReference>
<protein>
    <recommendedName>
        <fullName evidence="3">Proteasome activator PA28 C-terminal domain-containing protein</fullName>
    </recommendedName>
</protein>
<dbReference type="STRING" id="747676.F4R7G7"/>
<sequence>MRKHWEDLINITNDIKIYLNLLVPKIEDGDTFGVQVQEECLAELGRAQDSGYNLLDSQFKHHAARAKLASKLVKYPNIEDYQLALKEHDRKASYLIQQHAIDLRNIYTCLTDLLHKNIVKLTKPKGANSEAM</sequence>
<keyword evidence="2" id="KW-0647">Proteasome</keyword>
<dbReference type="EMBL" id="GL883092">
    <property type="protein sequence ID" value="EGG11312.1"/>
    <property type="molecule type" value="Genomic_DNA"/>
</dbReference>
<dbReference type="FunFam" id="1.20.120.180:FF:000002">
    <property type="entry name" value="Proteasome activator complex subunit 1"/>
    <property type="match status" value="1"/>
</dbReference>
<dbReference type="InterPro" id="IPR036252">
    <property type="entry name" value="Proteasome_activ_sf"/>
</dbReference>
<dbReference type="GeneID" id="18927263"/>
<dbReference type="OrthoDB" id="6591885at2759"/>
<dbReference type="InterPro" id="IPR009077">
    <property type="entry name" value="Proteasome_activ_PA28"/>
</dbReference>
<proteinExistence type="inferred from homology"/>
<name>F4R7G7_MELLP</name>